<dbReference type="SUPFAM" id="SSF82549">
    <property type="entry name" value="DAK1/DegV-like"/>
    <property type="match status" value="1"/>
</dbReference>
<reference evidence="2" key="1">
    <citation type="submission" date="2022-09" db="EMBL/GenBank/DDBJ databases">
        <title>Complete Genomes of Fervidibacillus albus and Fervidibacillus halotolerans isolated from tidal flat sediments.</title>
        <authorList>
            <person name="Kwon K.K."/>
            <person name="Yang S.-H."/>
            <person name="Park M.J."/>
            <person name="Oh H.-M."/>
        </authorList>
    </citation>
    <scope>NUCLEOTIDE SEQUENCE</scope>
    <source>
        <strain evidence="2">MEBiC13591</strain>
    </source>
</reference>
<evidence type="ECO:0000256" key="1">
    <source>
        <dbReference type="ARBA" id="ARBA00023121"/>
    </source>
</evidence>
<dbReference type="PANTHER" id="PTHR33434:SF2">
    <property type="entry name" value="FATTY ACID-BINDING PROTEIN TM_1468"/>
    <property type="match status" value="1"/>
</dbReference>
<evidence type="ECO:0000313" key="2">
    <source>
        <dbReference type="EMBL" id="WAA11011.1"/>
    </source>
</evidence>
<dbReference type="InterPro" id="IPR043168">
    <property type="entry name" value="DegV_C"/>
</dbReference>
<dbReference type="NCBIfam" id="TIGR00762">
    <property type="entry name" value="DegV"/>
    <property type="match status" value="1"/>
</dbReference>
<gene>
    <name evidence="2" type="ORF">OE104_06810</name>
</gene>
<name>A0A9E8RWT1_9BACI</name>
<sequence length="281" mass="31972">MGKIKITCDRTADLSEEQMKTWDIDTMPLYIHLDGKSYKDRIDIQPEDIYEFAERTGKLPKTAAASIQEYVDFFKQFTDRYDALIHINLGSDFSSTHLNAKLAAEQFTNVYVIDSMNLSTGTGHLVLEACIFREKGLDAEEIVERVKAIVPKVETSFVIDTLDYLKMGGRCSAMTAFSANLLNIKPNIEVINGKMDVGKKYRGKIEKSIDKYVVDRLKGRDDIRLDRIFITHSGIAPEIIERVRERIKQFQNFSEIIETRASCTISSHCGPNTLGILFIRK</sequence>
<dbReference type="InterPro" id="IPR050270">
    <property type="entry name" value="DegV_domain_contain"/>
</dbReference>
<dbReference type="InterPro" id="IPR003797">
    <property type="entry name" value="DegV"/>
</dbReference>
<dbReference type="GO" id="GO:0008289">
    <property type="term" value="F:lipid binding"/>
    <property type="evidence" value="ECO:0007669"/>
    <property type="project" value="UniProtKB-KW"/>
</dbReference>
<dbReference type="PROSITE" id="PS51482">
    <property type="entry name" value="DEGV"/>
    <property type="match status" value="1"/>
</dbReference>
<keyword evidence="3" id="KW-1185">Reference proteome</keyword>
<keyword evidence="1" id="KW-0446">Lipid-binding</keyword>
<evidence type="ECO:0000313" key="3">
    <source>
        <dbReference type="Proteomes" id="UP001164718"/>
    </source>
</evidence>
<accession>A0A9E8RWT1</accession>
<dbReference type="Pfam" id="PF02645">
    <property type="entry name" value="DegV"/>
    <property type="match status" value="1"/>
</dbReference>
<dbReference type="KEGG" id="faf:OE104_06810"/>
<proteinExistence type="predicted"/>
<dbReference type="Proteomes" id="UP001164718">
    <property type="component" value="Chromosome"/>
</dbReference>
<dbReference type="PANTHER" id="PTHR33434">
    <property type="entry name" value="DEGV DOMAIN-CONTAINING PROTEIN DR_1986-RELATED"/>
    <property type="match status" value="1"/>
</dbReference>
<protein>
    <submittedName>
        <fullName evidence="2">DegV family protein</fullName>
    </submittedName>
</protein>
<dbReference type="Gene3D" id="3.30.1180.10">
    <property type="match status" value="1"/>
</dbReference>
<dbReference type="AlphaFoldDB" id="A0A9E8RWT1"/>
<dbReference type="RefSeq" id="WP_275418827.1">
    <property type="nucleotide sequence ID" value="NZ_CP106878.1"/>
</dbReference>
<dbReference type="Gene3D" id="3.40.50.10170">
    <property type="match status" value="1"/>
</dbReference>
<dbReference type="EMBL" id="CP106878">
    <property type="protein sequence ID" value="WAA11011.1"/>
    <property type="molecule type" value="Genomic_DNA"/>
</dbReference>
<organism evidence="2 3">
    <name type="scientific">Fervidibacillus albus</name>
    <dbReference type="NCBI Taxonomy" id="2980026"/>
    <lineage>
        <taxon>Bacteria</taxon>
        <taxon>Bacillati</taxon>
        <taxon>Bacillota</taxon>
        <taxon>Bacilli</taxon>
        <taxon>Bacillales</taxon>
        <taxon>Bacillaceae</taxon>
        <taxon>Fervidibacillus</taxon>
    </lineage>
</organism>